<keyword evidence="4 6" id="KW-0732">Signal</keyword>
<sequence>MRRSMLITAAAGLTLVLTACSGGTAEAPEEPGSGAGEDQTEGGQEQASGSLTVWADELRADAITDIVAQFEEDKGVDVEVVEKNFDDIREEFLAQAPTGEGPDVIVGAHDWAGELVTNGVVSPVELGATAEEFSEVAVTAFTYESQVYGVPYGIENIALVRNNDLASETPDTFDDLIAQGEDSDAEYPVLIQVGEEGDAYHMYPLQTSFGAPVFETDESGSYVPELALGGENGEEFAEYLSSIGQAGSGVLDTAITGDIAKEAFANGESPYIITGPWNISAFTDAGLDVSVLPIPSAGSEPAAPFVGVQGFYVSSYSENAVLANEFLVNYVATEDVQIALYETGGRIPALTAAADALADDPIVAGFAEAGEVGVPMPALPEMDAVWTFWGTTQADIVSGAASDPAAAWNTMVENIQGAIDAA</sequence>
<dbReference type="GO" id="GO:0015144">
    <property type="term" value="F:carbohydrate transmembrane transporter activity"/>
    <property type="evidence" value="ECO:0007669"/>
    <property type="project" value="InterPro"/>
</dbReference>
<dbReference type="GO" id="GO:0055052">
    <property type="term" value="C:ATP-binding cassette (ABC) transporter complex, substrate-binding subunit-containing"/>
    <property type="evidence" value="ECO:0007669"/>
    <property type="project" value="TreeGrafter"/>
</dbReference>
<dbReference type="EMBL" id="DXBY01000119">
    <property type="protein sequence ID" value="HIZ35512.1"/>
    <property type="molecule type" value="Genomic_DNA"/>
</dbReference>
<accession>A0A9D2J427</accession>
<dbReference type="Pfam" id="PF13416">
    <property type="entry name" value="SBP_bac_8"/>
    <property type="match status" value="1"/>
</dbReference>
<feature type="region of interest" description="Disordered" evidence="5">
    <location>
        <begin position="23"/>
        <end position="48"/>
    </location>
</feature>
<dbReference type="PRINTS" id="PR00181">
    <property type="entry name" value="MALTOSEBP"/>
</dbReference>
<dbReference type="InterPro" id="IPR006059">
    <property type="entry name" value="SBP"/>
</dbReference>
<feature type="signal peptide" evidence="6">
    <location>
        <begin position="1"/>
        <end position="21"/>
    </location>
</feature>
<dbReference type="SUPFAM" id="SSF53850">
    <property type="entry name" value="Periplasmic binding protein-like II"/>
    <property type="match status" value="1"/>
</dbReference>
<comment type="similarity">
    <text evidence="1">Belongs to the bacterial solute-binding protein 1 family.</text>
</comment>
<dbReference type="CDD" id="cd13586">
    <property type="entry name" value="PBP2_Maltose_binding_like"/>
    <property type="match status" value="1"/>
</dbReference>
<feature type="chain" id="PRO_5038481499" evidence="6">
    <location>
        <begin position="22"/>
        <end position="422"/>
    </location>
</feature>
<feature type="compositionally biased region" description="Low complexity" evidence="5">
    <location>
        <begin position="23"/>
        <end position="32"/>
    </location>
</feature>
<dbReference type="InterPro" id="IPR006060">
    <property type="entry name" value="Maltose/Cyclodextrin-bd"/>
</dbReference>
<dbReference type="Gene3D" id="3.40.190.10">
    <property type="entry name" value="Periplasmic binding protein-like II"/>
    <property type="match status" value="2"/>
</dbReference>
<evidence type="ECO:0000256" key="6">
    <source>
        <dbReference type="SAM" id="SignalP"/>
    </source>
</evidence>
<protein>
    <submittedName>
        <fullName evidence="7">Maltose ABC transporter substrate-binding protein</fullName>
    </submittedName>
</protein>
<reference evidence="7" key="1">
    <citation type="journal article" date="2021" name="PeerJ">
        <title>Extensive microbial diversity within the chicken gut microbiome revealed by metagenomics and culture.</title>
        <authorList>
            <person name="Gilroy R."/>
            <person name="Ravi A."/>
            <person name="Getino M."/>
            <person name="Pursley I."/>
            <person name="Horton D.L."/>
            <person name="Alikhan N.F."/>
            <person name="Baker D."/>
            <person name="Gharbi K."/>
            <person name="Hall N."/>
            <person name="Watson M."/>
            <person name="Adriaenssens E.M."/>
            <person name="Foster-Nyarko E."/>
            <person name="Jarju S."/>
            <person name="Secka A."/>
            <person name="Antonio M."/>
            <person name="Oren A."/>
            <person name="Chaudhuri R.R."/>
            <person name="La Ragione R."/>
            <person name="Hildebrand F."/>
            <person name="Pallen M.J."/>
        </authorList>
    </citation>
    <scope>NUCLEOTIDE SEQUENCE</scope>
    <source>
        <strain evidence="7">ChiGjej4B4-7305</strain>
    </source>
</reference>
<evidence type="ECO:0000313" key="7">
    <source>
        <dbReference type="EMBL" id="HIZ35512.1"/>
    </source>
</evidence>
<dbReference type="Proteomes" id="UP000824037">
    <property type="component" value="Unassembled WGS sequence"/>
</dbReference>
<dbReference type="PANTHER" id="PTHR30061:SF50">
    <property type="entry name" value="MALTOSE_MALTODEXTRIN-BINDING PERIPLASMIC PROTEIN"/>
    <property type="match status" value="1"/>
</dbReference>
<evidence type="ECO:0000256" key="1">
    <source>
        <dbReference type="ARBA" id="ARBA00008520"/>
    </source>
</evidence>
<keyword evidence="3" id="KW-0762">Sugar transport</keyword>
<comment type="caution">
    <text evidence="7">The sequence shown here is derived from an EMBL/GenBank/DDBJ whole genome shotgun (WGS) entry which is preliminary data.</text>
</comment>
<reference evidence="7" key="2">
    <citation type="submission" date="2021-04" db="EMBL/GenBank/DDBJ databases">
        <authorList>
            <person name="Gilroy R."/>
        </authorList>
    </citation>
    <scope>NUCLEOTIDE SEQUENCE</scope>
    <source>
        <strain evidence="7">ChiGjej4B4-7305</strain>
    </source>
</reference>
<evidence type="ECO:0000256" key="2">
    <source>
        <dbReference type="ARBA" id="ARBA00022448"/>
    </source>
</evidence>
<gene>
    <name evidence="7" type="ORF">H9815_07015</name>
</gene>
<evidence type="ECO:0000256" key="3">
    <source>
        <dbReference type="ARBA" id="ARBA00022597"/>
    </source>
</evidence>
<proteinExistence type="inferred from homology"/>
<dbReference type="PROSITE" id="PS51257">
    <property type="entry name" value="PROKAR_LIPOPROTEIN"/>
    <property type="match status" value="1"/>
</dbReference>
<name>A0A9D2J427_9MICO</name>
<dbReference type="AlphaFoldDB" id="A0A9D2J427"/>
<evidence type="ECO:0000313" key="8">
    <source>
        <dbReference type="Proteomes" id="UP000824037"/>
    </source>
</evidence>
<dbReference type="GO" id="GO:1901982">
    <property type="term" value="F:maltose binding"/>
    <property type="evidence" value="ECO:0007669"/>
    <property type="project" value="TreeGrafter"/>
</dbReference>
<organism evidence="7 8">
    <name type="scientific">Candidatus Ruania gallistercoris</name>
    <dbReference type="NCBI Taxonomy" id="2838746"/>
    <lineage>
        <taxon>Bacteria</taxon>
        <taxon>Bacillati</taxon>
        <taxon>Actinomycetota</taxon>
        <taxon>Actinomycetes</taxon>
        <taxon>Micrococcales</taxon>
        <taxon>Ruaniaceae</taxon>
        <taxon>Ruania</taxon>
    </lineage>
</organism>
<dbReference type="PANTHER" id="PTHR30061">
    <property type="entry name" value="MALTOSE-BINDING PERIPLASMIC PROTEIN"/>
    <property type="match status" value="1"/>
</dbReference>
<evidence type="ECO:0000256" key="5">
    <source>
        <dbReference type="SAM" id="MobiDB-lite"/>
    </source>
</evidence>
<keyword evidence="2" id="KW-0813">Transport</keyword>
<dbReference type="GO" id="GO:0015768">
    <property type="term" value="P:maltose transport"/>
    <property type="evidence" value="ECO:0007669"/>
    <property type="project" value="TreeGrafter"/>
</dbReference>
<evidence type="ECO:0000256" key="4">
    <source>
        <dbReference type="ARBA" id="ARBA00022729"/>
    </source>
</evidence>
<dbReference type="GO" id="GO:0042956">
    <property type="term" value="P:maltodextrin transmembrane transport"/>
    <property type="evidence" value="ECO:0007669"/>
    <property type="project" value="TreeGrafter"/>
</dbReference>